<dbReference type="eggNOG" id="ENOG502ZRI1">
    <property type="taxonomic scope" value="Bacteria"/>
</dbReference>
<dbReference type="Proteomes" id="UP000005837">
    <property type="component" value="Unassembled WGS sequence"/>
</dbReference>
<proteinExistence type="predicted"/>
<evidence type="ECO:0000313" key="3">
    <source>
        <dbReference type="Proteomes" id="UP000005837"/>
    </source>
</evidence>
<accession>C0DT71</accession>
<comment type="caution">
    <text evidence="2">The sequence shown here is derived from an EMBL/GenBank/DDBJ whole genome shotgun (WGS) entry which is preliminary data.</text>
</comment>
<protein>
    <submittedName>
        <fullName evidence="2">Uncharacterized protein</fullName>
    </submittedName>
</protein>
<reference evidence="2 3" key="1">
    <citation type="submission" date="2009-01" db="EMBL/GenBank/DDBJ databases">
        <authorList>
            <person name="Fulton L."/>
            <person name="Clifton S."/>
            <person name="Chinwalla A.T."/>
            <person name="Mitreva M."/>
            <person name="Sodergren E."/>
            <person name="Weinstock G."/>
            <person name="Clifton S."/>
            <person name="Dooling D.J."/>
            <person name="Fulton B."/>
            <person name="Minx P."/>
            <person name="Pepin K.H."/>
            <person name="Johnson M."/>
            <person name="Bhonagiri V."/>
            <person name="Nash W.E."/>
            <person name="Mardis E.R."/>
            <person name="Wilson R.K."/>
        </authorList>
    </citation>
    <scope>NUCLEOTIDE SEQUENCE [LARGE SCALE GENOMIC DNA]</scope>
    <source>
        <strain evidence="2 3">ATCC 23834</strain>
    </source>
</reference>
<organism evidence="2 3">
    <name type="scientific">Eikenella corrodens ATCC 23834</name>
    <dbReference type="NCBI Taxonomy" id="546274"/>
    <lineage>
        <taxon>Bacteria</taxon>
        <taxon>Pseudomonadati</taxon>
        <taxon>Pseudomonadota</taxon>
        <taxon>Betaproteobacteria</taxon>
        <taxon>Neisseriales</taxon>
        <taxon>Neisseriaceae</taxon>
        <taxon>Eikenella</taxon>
    </lineage>
</organism>
<feature type="compositionally biased region" description="Basic residues" evidence="1">
    <location>
        <begin position="37"/>
        <end position="48"/>
    </location>
</feature>
<sequence>MRLCKPNRNELTATPQRLPENPAPLFSGGLTPAKGRTCNKKSVSKSKA</sequence>
<dbReference type="EMBL" id="ACEA01000012">
    <property type="protein sequence ID" value="EEG24776.1"/>
    <property type="molecule type" value="Genomic_DNA"/>
</dbReference>
<gene>
    <name evidence="2" type="ORF">EIKCOROL_00548</name>
</gene>
<name>C0DT71_EIKCO</name>
<dbReference type="HOGENOM" id="CLU_3152284_0_0_4"/>
<evidence type="ECO:0000256" key="1">
    <source>
        <dbReference type="SAM" id="MobiDB-lite"/>
    </source>
</evidence>
<evidence type="ECO:0000313" key="2">
    <source>
        <dbReference type="EMBL" id="EEG24776.1"/>
    </source>
</evidence>
<feature type="region of interest" description="Disordered" evidence="1">
    <location>
        <begin position="1"/>
        <end position="48"/>
    </location>
</feature>
<dbReference type="AlphaFoldDB" id="C0DT71"/>